<proteinExistence type="predicted"/>
<reference evidence="1" key="1">
    <citation type="submission" date="2015-04" db="UniProtKB">
        <authorList>
            <consortium name="EnsemblPlants"/>
        </authorList>
    </citation>
    <scope>IDENTIFICATION</scope>
    <source>
        <strain evidence="1">SL10</strain>
    </source>
</reference>
<evidence type="ECO:0000313" key="2">
    <source>
        <dbReference type="Proteomes" id="UP000006591"/>
    </source>
</evidence>
<dbReference type="EnsemblPlants" id="ONIVA09G20910.1">
    <property type="protein sequence ID" value="ONIVA09G20910.1"/>
    <property type="gene ID" value="ONIVA09G20910"/>
</dbReference>
<sequence length="407" mass="41680">MIDYAAGRWSSSSSSGGCSFWGRGAGSEEAPATVRAHGGVLLEAHGGDGEGLVEALGGVGAAEQGVGHVGEELLVLEARGGPLDEVLLIVRAGHVDGAAAGDDLEEDDAEAVDVGAGGELAGESVLGGAVAVGAHDAGGDVGLVADGADLGEAEVGEAGLEGGVEEDVGGLEVAVDDGGTSSVVQVLKAAGGALRDAHPSGPVQSRGARGQVKQVVLQGAAGHYPSSVTRFGCSASRLSISTSTRNSRFPCIPFRSSCFTAASVTVPLMLSLPRYTGPNPPSPSSDSALNPPVASDSSPYVNARAVTFPLPIFRISSATRLCRFTRLLLLSLLLPPRLRSDAKFFFLLLLLLLLQPLEEVEGGAPSPSPSPSPPLSSDWKQQKMPIIFMVCWALHQRQQERILEPEG</sequence>
<dbReference type="HOGENOM" id="CLU_680393_0_0_1"/>
<organism evidence="1">
    <name type="scientific">Oryza nivara</name>
    <name type="common">Indian wild rice</name>
    <name type="synonym">Oryza sativa f. spontanea</name>
    <dbReference type="NCBI Taxonomy" id="4536"/>
    <lineage>
        <taxon>Eukaryota</taxon>
        <taxon>Viridiplantae</taxon>
        <taxon>Streptophyta</taxon>
        <taxon>Embryophyta</taxon>
        <taxon>Tracheophyta</taxon>
        <taxon>Spermatophyta</taxon>
        <taxon>Magnoliopsida</taxon>
        <taxon>Liliopsida</taxon>
        <taxon>Poales</taxon>
        <taxon>Poaceae</taxon>
        <taxon>BOP clade</taxon>
        <taxon>Oryzoideae</taxon>
        <taxon>Oryzeae</taxon>
        <taxon>Oryzinae</taxon>
        <taxon>Oryza</taxon>
    </lineage>
</organism>
<dbReference type="AlphaFoldDB" id="A0A0E0INP3"/>
<dbReference type="Proteomes" id="UP000006591">
    <property type="component" value="Chromosome 9"/>
</dbReference>
<name>A0A0E0INP3_ORYNI</name>
<protein>
    <submittedName>
        <fullName evidence="1">Uncharacterized protein</fullName>
    </submittedName>
</protein>
<accession>A0A0E0INP3</accession>
<reference evidence="1" key="2">
    <citation type="submission" date="2018-04" db="EMBL/GenBank/DDBJ databases">
        <title>OnivRS2 (Oryza nivara Reference Sequence Version 2).</title>
        <authorList>
            <person name="Zhang J."/>
            <person name="Kudrna D."/>
            <person name="Lee S."/>
            <person name="Talag J."/>
            <person name="Rajasekar S."/>
            <person name="Welchert J."/>
            <person name="Hsing Y.-I."/>
            <person name="Wing R.A."/>
        </authorList>
    </citation>
    <scope>NUCLEOTIDE SEQUENCE [LARGE SCALE GENOMIC DNA]</scope>
    <source>
        <strain evidence="1">SL10</strain>
    </source>
</reference>
<keyword evidence="2" id="KW-1185">Reference proteome</keyword>
<evidence type="ECO:0000313" key="1">
    <source>
        <dbReference type="EnsemblPlants" id="ONIVA09G20910.1"/>
    </source>
</evidence>
<dbReference type="Gramene" id="ONIVA09G20910.1">
    <property type="protein sequence ID" value="ONIVA09G20910.1"/>
    <property type="gene ID" value="ONIVA09G20910"/>
</dbReference>